<dbReference type="AlphaFoldDB" id="A0A5M3YKL9"/>
<dbReference type="CDD" id="cd03443">
    <property type="entry name" value="PaaI_thioesterase"/>
    <property type="match status" value="1"/>
</dbReference>
<feature type="domain" description="Thioesterase" evidence="1">
    <location>
        <begin position="84"/>
        <end position="156"/>
    </location>
</feature>
<reference evidence="2 3" key="1">
    <citation type="submission" date="2020-01" db="EMBL/GenBank/DDBJ databases">
        <title>Aspergillus terreus IFO 6365 whole genome shotgun sequence.</title>
        <authorList>
            <person name="Kanamasa S."/>
            <person name="Takahashi H."/>
        </authorList>
    </citation>
    <scope>NUCLEOTIDE SEQUENCE [LARGE SCALE GENOMIC DNA]</scope>
    <source>
        <strain evidence="2 3">IFO 6365</strain>
    </source>
</reference>
<dbReference type="InterPro" id="IPR052061">
    <property type="entry name" value="PTE-AB_protein"/>
</dbReference>
<dbReference type="EMBL" id="BLJY01000001">
    <property type="protein sequence ID" value="GFF11789.1"/>
    <property type="molecule type" value="Genomic_DNA"/>
</dbReference>
<accession>A0A5M3YKL9</accession>
<gene>
    <name evidence="2" type="ORF">ATEIFO6365_0001000900</name>
</gene>
<dbReference type="InterPro" id="IPR006683">
    <property type="entry name" value="Thioestr_dom"/>
</dbReference>
<sequence length="185" mass="20089">MASNNSIEDQLQQHVLTRYLRSKGLSESRYYQNVPISMEQEMFSVGSLLGPSKLPVRPLAFYEAGGGSFFLVLYIGGGLAGYPGMIHGGVLATIMDEGMAGCASASLPRRVAVTLELNVNYRRPAPTESFYVLKARATKVENNAAWVEARLEILDGDGKEAGDVVTEGWGHYLQPAMARGLYSPI</sequence>
<dbReference type="Pfam" id="PF03061">
    <property type="entry name" value="4HBT"/>
    <property type="match status" value="1"/>
</dbReference>
<evidence type="ECO:0000259" key="1">
    <source>
        <dbReference type="Pfam" id="PF03061"/>
    </source>
</evidence>
<dbReference type="PANTHER" id="PTHR47260">
    <property type="entry name" value="UPF0644 PROTEIN PB2B4.06"/>
    <property type="match status" value="1"/>
</dbReference>
<dbReference type="VEuPathDB" id="FungiDB:ATEG_00273"/>
<protein>
    <submittedName>
        <fullName evidence="2">Thioesterase family protein</fullName>
    </submittedName>
</protein>
<dbReference type="SUPFAM" id="SSF54637">
    <property type="entry name" value="Thioesterase/thiol ester dehydrase-isomerase"/>
    <property type="match status" value="1"/>
</dbReference>
<organism evidence="2 3">
    <name type="scientific">Aspergillus terreus</name>
    <dbReference type="NCBI Taxonomy" id="33178"/>
    <lineage>
        <taxon>Eukaryota</taxon>
        <taxon>Fungi</taxon>
        <taxon>Dikarya</taxon>
        <taxon>Ascomycota</taxon>
        <taxon>Pezizomycotina</taxon>
        <taxon>Eurotiomycetes</taxon>
        <taxon>Eurotiomycetidae</taxon>
        <taxon>Eurotiales</taxon>
        <taxon>Aspergillaceae</taxon>
        <taxon>Aspergillus</taxon>
        <taxon>Aspergillus subgen. Circumdati</taxon>
    </lineage>
</organism>
<proteinExistence type="predicted"/>
<dbReference type="InterPro" id="IPR029069">
    <property type="entry name" value="HotDog_dom_sf"/>
</dbReference>
<dbReference type="Gene3D" id="3.10.129.10">
    <property type="entry name" value="Hotdog Thioesterase"/>
    <property type="match status" value="1"/>
</dbReference>
<dbReference type="OrthoDB" id="506431at2759"/>
<comment type="caution">
    <text evidence="2">The sequence shown here is derived from an EMBL/GenBank/DDBJ whole genome shotgun (WGS) entry which is preliminary data.</text>
</comment>
<name>A0A5M3YKL9_ASPTE</name>
<evidence type="ECO:0000313" key="2">
    <source>
        <dbReference type="EMBL" id="GFF11789.1"/>
    </source>
</evidence>
<keyword evidence="3" id="KW-1185">Reference proteome</keyword>
<evidence type="ECO:0000313" key="3">
    <source>
        <dbReference type="Proteomes" id="UP000452235"/>
    </source>
</evidence>
<dbReference type="Proteomes" id="UP000452235">
    <property type="component" value="Unassembled WGS sequence"/>
</dbReference>
<dbReference type="PANTHER" id="PTHR47260:SF7">
    <property type="entry name" value="THIOESTERASE FAMILY PROTEIN (AFU_ORTHOLOGUE AFUA_1G10800)"/>
    <property type="match status" value="1"/>
</dbReference>